<dbReference type="InterPro" id="IPR011701">
    <property type="entry name" value="MFS"/>
</dbReference>
<evidence type="ECO:0000256" key="19">
    <source>
        <dbReference type="ARBA" id="ARBA00042514"/>
    </source>
</evidence>
<evidence type="ECO:0000256" key="7">
    <source>
        <dbReference type="ARBA" id="ARBA00022490"/>
    </source>
</evidence>
<comment type="subcellular location">
    <subcellularLocation>
        <location evidence="2">Apical cell membrane</location>
        <topology evidence="2">Multi-pass membrane protein</topology>
    </subcellularLocation>
    <subcellularLocation>
        <location evidence="4">Basolateral cell membrane</location>
        <topology evidence="4">Multi-pass membrane protein</topology>
    </subcellularLocation>
    <subcellularLocation>
        <location evidence="3">Cytoplasm</location>
    </subcellularLocation>
    <subcellularLocation>
        <location evidence="1">Endosome membrane</location>
        <topology evidence="1">Multi-pass membrane protein</topology>
    </subcellularLocation>
</comment>
<keyword evidence="12 22" id="KW-1133">Transmembrane helix</keyword>
<evidence type="ECO:0000256" key="21">
    <source>
        <dbReference type="ARBA" id="ARBA00047850"/>
    </source>
</evidence>
<evidence type="ECO:0000256" key="18">
    <source>
        <dbReference type="ARBA" id="ARBA00040650"/>
    </source>
</evidence>
<feature type="transmembrane region" description="Helical" evidence="22">
    <location>
        <begin position="264"/>
        <end position="285"/>
    </location>
</feature>
<dbReference type="GO" id="GO:0016324">
    <property type="term" value="C:apical plasma membrane"/>
    <property type="evidence" value="ECO:0007669"/>
    <property type="project" value="UniProtKB-SubCell"/>
</dbReference>
<evidence type="ECO:0000313" key="23">
    <source>
        <dbReference type="EMBL" id="KAK7487140.1"/>
    </source>
</evidence>
<protein>
    <recommendedName>
        <fullName evidence="18">Proton-coupled folate transporter</fullName>
    </recommendedName>
    <alternativeName>
        <fullName evidence="19">Solute carrier family 46 member 1</fullName>
    </alternativeName>
</protein>
<comment type="catalytic activity">
    <reaction evidence="21">
        <text>methotrexate(in) + H(+)(in) = methotrexate(out) + H(+)(out)</text>
        <dbReference type="Rhea" id="RHEA:70163"/>
        <dbReference type="ChEBI" id="CHEBI:15378"/>
        <dbReference type="ChEBI" id="CHEBI:50681"/>
    </reaction>
</comment>
<evidence type="ECO:0000256" key="10">
    <source>
        <dbReference type="ARBA" id="ARBA00022847"/>
    </source>
</evidence>
<comment type="catalytic activity">
    <reaction evidence="17">
        <text>folate(in) + H(+)(in) = folate(out) + H(+)(out)</text>
        <dbReference type="Rhea" id="RHEA:70159"/>
        <dbReference type="ChEBI" id="CHEBI:15378"/>
        <dbReference type="ChEBI" id="CHEBI:62501"/>
    </reaction>
</comment>
<comment type="catalytic activity">
    <reaction evidence="16">
        <text>(6S)-5-methyl-5,6,7,8-tetrahydrofolate(in) + H(+)(in) = (6S)-5-methyl-5,6,7,8-tetrahydrofolate(out) + H(+)(out)</text>
        <dbReference type="Rhea" id="RHEA:70167"/>
        <dbReference type="ChEBI" id="CHEBI:15378"/>
        <dbReference type="ChEBI" id="CHEBI:18608"/>
    </reaction>
</comment>
<keyword evidence="10" id="KW-0769">Symport</keyword>
<dbReference type="EMBL" id="JACVVK020000169">
    <property type="protein sequence ID" value="KAK7487140.1"/>
    <property type="molecule type" value="Genomic_DNA"/>
</dbReference>
<reference evidence="23 24" key="1">
    <citation type="journal article" date="2023" name="Sci. Data">
        <title>Genome assembly of the Korean intertidal mud-creeper Batillaria attramentaria.</title>
        <authorList>
            <person name="Patra A.K."/>
            <person name="Ho P.T."/>
            <person name="Jun S."/>
            <person name="Lee S.J."/>
            <person name="Kim Y."/>
            <person name="Won Y.J."/>
        </authorList>
    </citation>
    <scope>NUCLEOTIDE SEQUENCE [LARGE SCALE GENOMIC DNA]</scope>
    <source>
        <strain evidence="23">Wonlab-2016</strain>
    </source>
</reference>
<keyword evidence="7" id="KW-0963">Cytoplasm</keyword>
<dbReference type="Proteomes" id="UP001519460">
    <property type="component" value="Unassembled WGS sequence"/>
</dbReference>
<feature type="transmembrane region" description="Helical" evidence="22">
    <location>
        <begin position="363"/>
        <end position="385"/>
    </location>
</feature>
<evidence type="ECO:0000256" key="8">
    <source>
        <dbReference type="ARBA" id="ARBA00022692"/>
    </source>
</evidence>
<dbReference type="GO" id="GO:0016323">
    <property type="term" value="C:basolateral plasma membrane"/>
    <property type="evidence" value="ECO:0007669"/>
    <property type="project" value="UniProtKB-SubCell"/>
</dbReference>
<feature type="transmembrane region" description="Helical" evidence="22">
    <location>
        <begin position="235"/>
        <end position="258"/>
    </location>
</feature>
<evidence type="ECO:0000256" key="15">
    <source>
        <dbReference type="ARBA" id="ARBA00023180"/>
    </source>
</evidence>
<feature type="transmembrane region" description="Helical" evidence="22">
    <location>
        <begin position="139"/>
        <end position="158"/>
    </location>
</feature>
<keyword evidence="14" id="KW-1015">Disulfide bond</keyword>
<dbReference type="GO" id="GO:0015293">
    <property type="term" value="F:symporter activity"/>
    <property type="evidence" value="ECO:0007669"/>
    <property type="project" value="UniProtKB-KW"/>
</dbReference>
<organism evidence="23 24">
    <name type="scientific">Batillaria attramentaria</name>
    <dbReference type="NCBI Taxonomy" id="370345"/>
    <lineage>
        <taxon>Eukaryota</taxon>
        <taxon>Metazoa</taxon>
        <taxon>Spiralia</taxon>
        <taxon>Lophotrochozoa</taxon>
        <taxon>Mollusca</taxon>
        <taxon>Gastropoda</taxon>
        <taxon>Caenogastropoda</taxon>
        <taxon>Sorbeoconcha</taxon>
        <taxon>Cerithioidea</taxon>
        <taxon>Batillariidae</taxon>
        <taxon>Batillaria</taxon>
    </lineage>
</organism>
<feature type="transmembrane region" description="Helical" evidence="22">
    <location>
        <begin position="392"/>
        <end position="412"/>
    </location>
</feature>
<keyword evidence="6" id="KW-1003">Cell membrane</keyword>
<dbReference type="GO" id="GO:0010008">
    <property type="term" value="C:endosome membrane"/>
    <property type="evidence" value="ECO:0007669"/>
    <property type="project" value="UniProtKB-SubCell"/>
</dbReference>
<keyword evidence="15" id="KW-0325">Glycoprotein</keyword>
<feature type="transmembrane region" description="Helical" evidence="22">
    <location>
        <begin position="170"/>
        <end position="188"/>
    </location>
</feature>
<evidence type="ECO:0000313" key="24">
    <source>
        <dbReference type="Proteomes" id="UP001519460"/>
    </source>
</evidence>
<dbReference type="GO" id="GO:0005542">
    <property type="term" value="F:folic acid binding"/>
    <property type="evidence" value="ECO:0007669"/>
    <property type="project" value="UniProtKB-KW"/>
</dbReference>
<feature type="transmembrane region" description="Helical" evidence="22">
    <location>
        <begin position="324"/>
        <end position="343"/>
    </location>
</feature>
<dbReference type="PANTHER" id="PTHR23507">
    <property type="entry name" value="ZGC:174356"/>
    <property type="match status" value="1"/>
</dbReference>
<accession>A0ABD0KIW9</accession>
<feature type="transmembrane region" description="Helical" evidence="22">
    <location>
        <begin position="200"/>
        <end position="223"/>
    </location>
</feature>
<keyword evidence="8 22" id="KW-0812">Transmembrane</keyword>
<gene>
    <name evidence="23" type="ORF">BaRGS_00021635</name>
</gene>
<sequence length="427" mass="46975">MADDEADYLLKSPRTTNASRVRLVNAVYGAVDQDSASLSVNEEGPLLKYRADLVPGTKSFPTARARLCLVAVFFCYQVCGSSNGPLTSQYFYDRFYPDFFNDTGNVSSLTKSSRSKCDRNSSNPLVQQEALLQKHVSKFMMILSYSGVGPMVVATILLGSMSDVIGRRPLIILSCLSSFFKQIIYDVIMKFDLDLTYCFVGNVVDGMSGSFCTLMLAGFAFTADLTPPEKTRTNAIAIVEFFLQISYLAGQLTVGFLIQNLGYFYASLWPSAFVFMALCISVFFLPETVTHRGKGSIRRCVNPLKYVKNIFAFYVSAGTLKERALFCIAVMVLFLNWTAGMAHTSLLTIYQLGPPFCWLPEQIGMYGAVGTAIKAVTGLFAVHVLQKFLSDPIVIAIGLLSYSSSLVFEGLAQNDVMLYVGKCVSLT</sequence>
<keyword evidence="24" id="KW-1185">Reference proteome</keyword>
<evidence type="ECO:0000256" key="4">
    <source>
        <dbReference type="ARBA" id="ARBA00004554"/>
    </source>
</evidence>
<keyword evidence="11" id="KW-0290">Folate-binding</keyword>
<keyword evidence="13 22" id="KW-0472">Membrane</keyword>
<evidence type="ECO:0000256" key="3">
    <source>
        <dbReference type="ARBA" id="ARBA00004496"/>
    </source>
</evidence>
<proteinExistence type="predicted"/>
<dbReference type="Pfam" id="PF07690">
    <property type="entry name" value="MFS_1"/>
    <property type="match status" value="1"/>
</dbReference>
<evidence type="ECO:0000256" key="17">
    <source>
        <dbReference type="ARBA" id="ARBA00036250"/>
    </source>
</evidence>
<keyword evidence="5" id="KW-0813">Transport</keyword>
<comment type="caution">
    <text evidence="23">The sequence shown here is derived from an EMBL/GenBank/DDBJ whole genome shotgun (WGS) entry which is preliminary data.</text>
</comment>
<name>A0ABD0KIW9_9CAEN</name>
<evidence type="ECO:0000256" key="11">
    <source>
        <dbReference type="ARBA" id="ARBA00022954"/>
    </source>
</evidence>
<evidence type="ECO:0000256" key="9">
    <source>
        <dbReference type="ARBA" id="ARBA00022753"/>
    </source>
</evidence>
<evidence type="ECO:0000256" key="13">
    <source>
        <dbReference type="ARBA" id="ARBA00023136"/>
    </source>
</evidence>
<evidence type="ECO:0000256" key="22">
    <source>
        <dbReference type="SAM" id="Phobius"/>
    </source>
</evidence>
<evidence type="ECO:0000256" key="1">
    <source>
        <dbReference type="ARBA" id="ARBA00004337"/>
    </source>
</evidence>
<keyword evidence="9" id="KW-0967">Endosome</keyword>
<evidence type="ECO:0000256" key="5">
    <source>
        <dbReference type="ARBA" id="ARBA00022448"/>
    </source>
</evidence>
<dbReference type="Gene3D" id="1.20.1250.20">
    <property type="entry name" value="MFS general substrate transporter like domains"/>
    <property type="match status" value="1"/>
</dbReference>
<evidence type="ECO:0000256" key="14">
    <source>
        <dbReference type="ARBA" id="ARBA00023157"/>
    </source>
</evidence>
<dbReference type="PANTHER" id="PTHR23507:SF2">
    <property type="entry name" value="PROTON-COUPLED FOLATE TRANSPORTER"/>
    <property type="match status" value="1"/>
</dbReference>
<evidence type="ECO:0000256" key="20">
    <source>
        <dbReference type="ARBA" id="ARBA00047769"/>
    </source>
</evidence>
<evidence type="ECO:0000256" key="12">
    <source>
        <dbReference type="ARBA" id="ARBA00022989"/>
    </source>
</evidence>
<dbReference type="SUPFAM" id="SSF103473">
    <property type="entry name" value="MFS general substrate transporter"/>
    <property type="match status" value="1"/>
</dbReference>
<evidence type="ECO:0000256" key="16">
    <source>
        <dbReference type="ARBA" id="ARBA00036193"/>
    </source>
</evidence>
<dbReference type="AlphaFoldDB" id="A0ABD0KIW9"/>
<dbReference type="InterPro" id="IPR036259">
    <property type="entry name" value="MFS_trans_sf"/>
</dbReference>
<comment type="catalytic activity">
    <reaction evidence="20">
        <text>pemetrexed(in) + H(+)(in) = pemetrexed(out) + H(+)(out)</text>
        <dbReference type="Rhea" id="RHEA:70171"/>
        <dbReference type="ChEBI" id="CHEBI:15378"/>
        <dbReference type="ChEBI" id="CHEBI:63724"/>
    </reaction>
</comment>
<evidence type="ECO:0000256" key="2">
    <source>
        <dbReference type="ARBA" id="ARBA00004424"/>
    </source>
</evidence>
<evidence type="ECO:0000256" key="6">
    <source>
        <dbReference type="ARBA" id="ARBA00022475"/>
    </source>
</evidence>